<dbReference type="EMBL" id="ON887157">
    <property type="protein sequence ID" value="WBR14703.1"/>
    <property type="molecule type" value="Genomic_DNA"/>
</dbReference>
<evidence type="ECO:0008006" key="3">
    <source>
        <dbReference type="Google" id="ProtNLM"/>
    </source>
</evidence>
<name>A0AA95EGZ6_9VIRU</name>
<evidence type="ECO:0000313" key="2">
    <source>
        <dbReference type="Proteomes" id="UP001185135"/>
    </source>
</evidence>
<sequence length="615" mass="66653">MTDMAPAIDVLPDEVLYMIMSEHIDDNKDIGACLLAWRRFRVLGGAVRVACRCRHATLLSLCASGDMHGLRFAAARPDIYGPAIGFRWDACMYSAVVADNVDVLERIKARILDAMSAGDPHDGDPPGQPWVYNLLDGLRMIRARALGAVDRGTTWPLWPAPWLALAAAAALGGRAHSLAWLCADGNRPATMINNIDIKSLVKDTKGFLFEDHMRFKIGLDLGVLIKVVCMARNAGREGIARAADHVAEASGFDVVPLLDSCITLFDAVVTPSLVDILPPMPPVVETGDDAFALAKADNAACVDGAIQHPETATEAECTAAWWLVSTGGLADLCARHGDDAVLRLLQSHHPVIRVCNDADAQWRDSLLEDMVWLYKKGAFQRQGGGFLEHYIESGLLDVAVGVGRIDMVTALGYGPGLSHDVAWAAEQDDGIVDADRCSAKFKKLRAIATVAANDGRLDMVQWACRHLTPGCSPDVAWRLWQEGRADAARLLCAHGFDRVPTPITEWSSIAHGDDPMHSPLYASIRARDTEALAFLLDDTAADDFFRPRVDDSIGAAVSLAVDEALADGDSRSVEWLARRYPKAVAAALAVARETTVPLVVPRARYRHVPRKTPCD</sequence>
<organism evidence="1 2">
    <name type="scientific">Pandoravirus kuranda</name>
    <dbReference type="NCBI Taxonomy" id="3019033"/>
    <lineage>
        <taxon>Viruses</taxon>
        <taxon>Pandoravirus</taxon>
    </lineage>
</organism>
<reference evidence="1" key="1">
    <citation type="submission" date="2022-06" db="EMBL/GenBank/DDBJ databases">
        <authorList>
            <person name="Legendre M."/>
            <person name="Claverie J.-M."/>
            <person name="Alempic J.-M."/>
            <person name="Abergel C."/>
        </authorList>
    </citation>
    <scope>NUCLEOTIDE SEQUENCE</scope>
    <source>
        <strain evidence="1">Kuranda</strain>
    </source>
</reference>
<proteinExistence type="predicted"/>
<evidence type="ECO:0000313" key="1">
    <source>
        <dbReference type="EMBL" id="WBR14703.1"/>
    </source>
</evidence>
<gene>
    <name evidence="1" type="ORF">pkur_cds_529</name>
</gene>
<accession>A0AA95EGZ6</accession>
<dbReference type="Proteomes" id="UP001185135">
    <property type="component" value="Segment"/>
</dbReference>
<protein>
    <recommendedName>
        <fullName evidence="3">Ankyrin repeat domain containing protein</fullName>
    </recommendedName>
</protein>